<dbReference type="PANTHER" id="PTHR14136:SF25">
    <property type="entry name" value="BTB_POZ DOMAIN-CONTAINING PROTEIN"/>
    <property type="match status" value="1"/>
</dbReference>
<dbReference type="KEGG" id="rvi:RVIR1_13150"/>
<proteinExistence type="predicted"/>
<reference evidence="1 2" key="1">
    <citation type="submission" date="2017-03" db="EMBL/GenBank/DDBJ databases">
        <title>The genome sequence of Candidatus Rickettsiella viridis.</title>
        <authorList>
            <person name="Nikoh N."/>
            <person name="Tsuchida T."/>
            <person name="Yamaguchi K."/>
            <person name="Maeda T."/>
            <person name="Shigenobu S."/>
            <person name="Fukatsu T."/>
        </authorList>
    </citation>
    <scope>NUCLEOTIDE SEQUENCE [LARGE SCALE GENOMIC DNA]</scope>
    <source>
        <strain evidence="1 2">Ap-RA04</strain>
    </source>
</reference>
<dbReference type="SUPFAM" id="SSF141571">
    <property type="entry name" value="Pentapeptide repeat-like"/>
    <property type="match status" value="2"/>
</dbReference>
<evidence type="ECO:0008006" key="3">
    <source>
        <dbReference type="Google" id="ProtNLM"/>
    </source>
</evidence>
<dbReference type="Proteomes" id="UP000282483">
    <property type="component" value="Chromosome"/>
</dbReference>
<name>A0A2Z5V5S2_9COXI</name>
<evidence type="ECO:0000313" key="1">
    <source>
        <dbReference type="EMBL" id="BBB15762.1"/>
    </source>
</evidence>
<dbReference type="EMBL" id="AP018005">
    <property type="protein sequence ID" value="BBB15762.1"/>
    <property type="molecule type" value="Genomic_DNA"/>
</dbReference>
<gene>
    <name evidence="1" type="ORF">RVIR1_13150</name>
</gene>
<sequence>MQNLNFFGASFKEARLVHADLRATNLAGASLQSADLSYARLTTSLLSNSLINAETKIRGAQLNLENFMVFVNAGVHDFSHCILDLRYTNPFSPMQLTGLDFSEANFVSVINIEFKACDFSNAFFGNGIRRLSHDQWERLSRLKFDTCNLNYATFKQIKLSIVNFKACQMQNINFAAVELTEIDFKQLSLLGYKQQLRHAPLSTSLSGEQIHSEARNIQSLQSKQDIFIKLLKLTQAKDSSIKLQTVQQGWYLPAYGQAHVAVDGRCVAITYAFSIAYQQNFHEIFLKNLQISSELYQRYLNLGELSRREVADLHAFDRALVSLEQGVNLNERSLPDEVSEVVGRRNFHTFTQLMQETLGDFFYHLVLKNHVIAVYRKDTYYSVFDTNSVWARQLTSLSELSIFFKKIISSYALVNHSFLVEKINFKQHIASLPLFFTQALESERTRLARQDKSMGPLMLEGESYTRVQLYDLGAQFYPQTIQGPGYLIDAELKISSEMLSDLIKNNRLSLRAKRCLSVFRRDYTRQALFISLLKLSKKILLVGSQPLRNKIYQLQAKLSSSGGYFAHNDIDSQNGPLALLNQERDEILSLLGEKGIIKSKPLIKNLIRASVSFQWLSSVYFLGNAAWQRDTVGVLLNTGEITLSFFSPLLEAKLLKLAPDKLKQLRFGKPMLRTFAVLPGSFFDVLGMVLGSIELSQAEYGSKAWRDSIASIAISGGSLIMTGSLAATSASTGVGVAAAVLIIIVSVTYSGSSAVIEYKAYPLSADQKFRLFWHGAVAQPVPQDVSLVRTQFDKYKAMAKQAWDYLQMRYLQDGMSNACAFGLENDEKTVIDLRHKQWQYPDNVVPDITELDGEIICQPAYQGIPEQRYHNEKQYGFYCENAAVLTLAESRVIKNNTKPCMHIMLNNIKTGVIHASSFWENIFLVNHLGNTTLFAADDTSNLFFLLDMRFNGEIRSGRNALNILDSRQLVGSLFFYIKPYFLAFGLMEEAANQFVIQQFQQSPTRFMLEYRENTVFVEELNYFIGRTGRTDYISCQSTETNLQVESGGGTAIYPDRIEACTRVVLSGYMQVEGQFSQEIIYYVKPSLGTTSLFISAPQVYLIFSDSAILQELSQLRYYPRENKLIFEVSIASESHIEPSKQQSFHLEINNYLLENQTSIFNFVDKYKNIIQVELLEQLEGFFKEKEATEKEAFIEIAHFSLHAETTLQDRQAILNQSQLILKSKPQYRVYNILKVKNSITLAVESVYIFATQQADIIPLNKKISFAQGKAGADIYSMDIESLQHNGSYFIDNNAIDNNLDIITLPIAIETIQVERRQDDLLLIPDREMSSCKIHVLDYFKAPCYQHFAILDSQKNLWYPEVNRLYSRLIPYYHSVYSQMPVIIDKAQMVKHAHVVIEAPLNSTSFYREKFDLVLAYEKFIIFFSDFFLFDKSWKDLQIYFSDASYLDYLNLNELSKWSIDYQQFLQNTYTQLIKSYWLDFSEDKLVEIYHNQRWLDSTHETSHSINEKKYQLGVVQLNLVSSYVEVKSVENDLYFYFNSANAVLIIKNWQEPSHRISRIKFRQANQLVFDNLDKYSFSDIQALQIYINEKILAYYLRQILDHYDKNLVTEFTVLVASQGLLSQVDAISDCLLFKNQFDLKEFVQNYVKFHASEPLQSLRLPKNSYLLLDILFLRFQLGYLNTNSFEKVSACFPFLPKERITFFLKKMHASRTNRPERTIQILASFFTGQRPELLNSLLSYLDIVLVDKQQILTNTNSSSPVGLNTTSREKRSLRATAEWDFLGGLQLVSTLFFRQTGRKFYVAREQTGLSYFESTVKALMIVEKIKVSLPNFYLNKIEEEEHLFIQLQADLSKKIFQQASLQSINKLINNFIKDLSNSIESLKRKLFILKLKESFLFEAEETSYIKKEKKLKQNKGLSPFTCVAVSFKSLFFSNPVCLETAMEKTLSNGIIKATAQGHLI</sequence>
<evidence type="ECO:0000313" key="2">
    <source>
        <dbReference type="Proteomes" id="UP000282483"/>
    </source>
</evidence>
<dbReference type="Pfam" id="PF00805">
    <property type="entry name" value="Pentapeptide"/>
    <property type="match status" value="1"/>
</dbReference>
<dbReference type="InterPro" id="IPR051082">
    <property type="entry name" value="Pentapeptide-BTB/POZ_domain"/>
</dbReference>
<accession>A0A2Z5V5S2</accession>
<dbReference type="InterPro" id="IPR001646">
    <property type="entry name" value="5peptide_repeat"/>
</dbReference>
<dbReference type="Gene3D" id="2.160.20.80">
    <property type="entry name" value="E3 ubiquitin-protein ligase SopA"/>
    <property type="match status" value="2"/>
</dbReference>
<dbReference type="OrthoDB" id="6504753at2"/>
<organism evidence="1 2">
    <name type="scientific">Candidatus Rickettsiella viridis</name>
    <dbReference type="NCBI Taxonomy" id="676208"/>
    <lineage>
        <taxon>Bacteria</taxon>
        <taxon>Pseudomonadati</taxon>
        <taxon>Pseudomonadota</taxon>
        <taxon>Gammaproteobacteria</taxon>
        <taxon>Legionellales</taxon>
        <taxon>Coxiellaceae</taxon>
        <taxon>Rickettsiella</taxon>
    </lineage>
</organism>
<dbReference type="PANTHER" id="PTHR14136">
    <property type="entry name" value="BTB_POZ DOMAIN-CONTAINING PROTEIN KCTD9"/>
    <property type="match status" value="1"/>
</dbReference>
<protein>
    <recommendedName>
        <fullName evidence="3">Pentapeptide repeat protein</fullName>
    </recommendedName>
</protein>
<keyword evidence="2" id="KW-1185">Reference proteome</keyword>